<evidence type="ECO:0000313" key="2">
    <source>
        <dbReference type="Proteomes" id="UP000269374"/>
    </source>
</evidence>
<dbReference type="KEGG" id="lact:D7I46_10455"/>
<accession>A0A387BSK3</accession>
<dbReference type="AlphaFoldDB" id="A0A387BSK3"/>
<gene>
    <name evidence="1" type="ORF">D7I46_10455</name>
</gene>
<dbReference type="Proteomes" id="UP000269374">
    <property type="component" value="Chromosome"/>
</dbReference>
<evidence type="ECO:0000313" key="1">
    <source>
        <dbReference type="EMBL" id="AYG01451.1"/>
    </source>
</evidence>
<dbReference type="OrthoDB" id="2233792at2"/>
<reference evidence="1 2" key="1">
    <citation type="submission" date="2018-09" db="EMBL/GenBank/DDBJ databases">
        <title>Genome sequencing of strain 1JSPR-7.</title>
        <authorList>
            <person name="Heo J."/>
            <person name="Kim S.-J."/>
            <person name="Kwon S.-W."/>
        </authorList>
    </citation>
    <scope>NUCLEOTIDE SEQUENCE [LARGE SCALE GENOMIC DNA]</scope>
    <source>
        <strain evidence="1 2">1JSPR-7</strain>
    </source>
</reference>
<name>A0A387BSK3_9LACT</name>
<dbReference type="RefSeq" id="WP_120772824.1">
    <property type="nucleotide sequence ID" value="NZ_CP032627.1"/>
</dbReference>
<keyword evidence="2" id="KW-1185">Reference proteome</keyword>
<sequence>MTPLVLFDSLDLSKASNENFYTTTEIIAERSDNSYKVVSDLVRKYRSELEKIAPLNSFLKKLNANDVGRSRKVYHLNEQQTLFFIPLLGNTPAVVQFKFDLAAAFVALRNELQARKIARAVEKPKGITLHQAISEWNHYPRHGKIWHTIIRSLLATTVTGLTKKQIQARDTDWRKEKTLLDLLDSEEMERYKMLENIVISMIEAGSDYDPIKAAIKSTMTTKKAETTTETA</sequence>
<protein>
    <recommendedName>
        <fullName evidence="3">Rha family transcriptional regulator</fullName>
    </recommendedName>
</protein>
<proteinExistence type="predicted"/>
<dbReference type="EMBL" id="CP032627">
    <property type="protein sequence ID" value="AYG01451.1"/>
    <property type="molecule type" value="Genomic_DNA"/>
</dbReference>
<evidence type="ECO:0008006" key="3">
    <source>
        <dbReference type="Google" id="ProtNLM"/>
    </source>
</evidence>
<organism evidence="1 2">
    <name type="scientific">Lactococcus allomyrinae</name>
    <dbReference type="NCBI Taxonomy" id="2419773"/>
    <lineage>
        <taxon>Bacteria</taxon>
        <taxon>Bacillati</taxon>
        <taxon>Bacillota</taxon>
        <taxon>Bacilli</taxon>
        <taxon>Lactobacillales</taxon>
        <taxon>Streptococcaceae</taxon>
        <taxon>Lactococcus</taxon>
    </lineage>
</organism>